<keyword evidence="2" id="KW-1185">Reference proteome</keyword>
<dbReference type="EMBL" id="LGRX02035220">
    <property type="protein sequence ID" value="KAK3235793.1"/>
    <property type="molecule type" value="Genomic_DNA"/>
</dbReference>
<sequence length="198" mass="21771">MVQTQCFVFAPELEGQCVAVITVDLEAIVAELEGLSFSSFAPELEGHCVAVITVDLEAISWERLTFTATFIEEDLEVGCAITIHWEAAQHTVGAHPGGGATHWWHTQLQHTSVSVELEGRHAVDEALGVVDTQSSGLLYHAGTRIHRVEEEPLADQTTWQSEHFERSTRSCVASGITDEHFERSTLSCVTSGHHRRAL</sequence>
<evidence type="ECO:0000313" key="2">
    <source>
        <dbReference type="Proteomes" id="UP001190700"/>
    </source>
</evidence>
<dbReference type="AlphaFoldDB" id="A0AAE0EP55"/>
<name>A0AAE0EP55_9CHLO</name>
<gene>
    <name evidence="1" type="ORF">CYMTET_54057</name>
</gene>
<organism evidence="1 2">
    <name type="scientific">Cymbomonas tetramitiformis</name>
    <dbReference type="NCBI Taxonomy" id="36881"/>
    <lineage>
        <taxon>Eukaryota</taxon>
        <taxon>Viridiplantae</taxon>
        <taxon>Chlorophyta</taxon>
        <taxon>Pyramimonadophyceae</taxon>
        <taxon>Pyramimonadales</taxon>
        <taxon>Pyramimonadaceae</taxon>
        <taxon>Cymbomonas</taxon>
    </lineage>
</organism>
<proteinExistence type="predicted"/>
<reference evidence="1 2" key="1">
    <citation type="journal article" date="2015" name="Genome Biol. Evol.">
        <title>Comparative Genomics of a Bacterivorous Green Alga Reveals Evolutionary Causalities and Consequences of Phago-Mixotrophic Mode of Nutrition.</title>
        <authorList>
            <person name="Burns J.A."/>
            <person name="Paasch A."/>
            <person name="Narechania A."/>
            <person name="Kim E."/>
        </authorList>
    </citation>
    <scope>NUCLEOTIDE SEQUENCE [LARGE SCALE GENOMIC DNA]</scope>
    <source>
        <strain evidence="1 2">PLY_AMNH</strain>
    </source>
</reference>
<comment type="caution">
    <text evidence="1">The sequence shown here is derived from an EMBL/GenBank/DDBJ whole genome shotgun (WGS) entry which is preliminary data.</text>
</comment>
<protein>
    <submittedName>
        <fullName evidence="1">Uncharacterized protein</fullName>
    </submittedName>
</protein>
<accession>A0AAE0EP55</accession>
<dbReference type="Proteomes" id="UP001190700">
    <property type="component" value="Unassembled WGS sequence"/>
</dbReference>
<evidence type="ECO:0000313" key="1">
    <source>
        <dbReference type="EMBL" id="KAK3235793.1"/>
    </source>
</evidence>